<feature type="region of interest" description="Disordered" evidence="1">
    <location>
        <begin position="81"/>
        <end position="107"/>
    </location>
</feature>
<gene>
    <name evidence="2" type="ORF">SSLN_LOCUS8217</name>
</gene>
<evidence type="ECO:0000313" key="4">
    <source>
        <dbReference type="WBParaSite" id="SSLN_0000854101-mRNA-1"/>
    </source>
</evidence>
<dbReference type="WBParaSite" id="SSLN_0000854101-mRNA-1">
    <property type="protein sequence ID" value="SSLN_0000854101-mRNA-1"/>
    <property type="gene ID" value="SSLN_0000854101"/>
</dbReference>
<reference evidence="2 3" key="2">
    <citation type="submission" date="2018-11" db="EMBL/GenBank/DDBJ databases">
        <authorList>
            <consortium name="Pathogen Informatics"/>
        </authorList>
    </citation>
    <scope>NUCLEOTIDE SEQUENCE [LARGE SCALE GENOMIC DNA]</scope>
    <source>
        <strain evidence="2 3">NST_G2</strain>
    </source>
</reference>
<evidence type="ECO:0000313" key="3">
    <source>
        <dbReference type="Proteomes" id="UP000275846"/>
    </source>
</evidence>
<dbReference type="Proteomes" id="UP000275846">
    <property type="component" value="Unassembled WGS sequence"/>
</dbReference>
<name>A0A183SVG9_SCHSO</name>
<dbReference type="AlphaFoldDB" id="A0A183SVG9"/>
<evidence type="ECO:0000256" key="1">
    <source>
        <dbReference type="SAM" id="MobiDB-lite"/>
    </source>
</evidence>
<organism evidence="4">
    <name type="scientific">Schistocephalus solidus</name>
    <name type="common">Tapeworm</name>
    <dbReference type="NCBI Taxonomy" id="70667"/>
    <lineage>
        <taxon>Eukaryota</taxon>
        <taxon>Metazoa</taxon>
        <taxon>Spiralia</taxon>
        <taxon>Lophotrochozoa</taxon>
        <taxon>Platyhelminthes</taxon>
        <taxon>Cestoda</taxon>
        <taxon>Eucestoda</taxon>
        <taxon>Diphyllobothriidea</taxon>
        <taxon>Diphyllobothriidae</taxon>
        <taxon>Schistocephalus</taxon>
    </lineage>
</organism>
<sequence>MAFPELTSFNPRNQSIIRAVHPIDAEIGRKWLTEPNPSTRATHDLQSANMVGLLVHPRPILLSSTPTTAIPYDVTDYHQWRTSPEAPSSTSTTSNINTTSPTRNVNTTTITTTTTSTTITIKITATSTTVGNTPDGSVTRSHLIRASELEQSWLSVWLKKLLPLVCKLFKVFSDGEDHSLDLLHWLWTWVIPCFQPILPHQSLS</sequence>
<protein>
    <submittedName>
        <fullName evidence="2 4">Uncharacterized protein</fullName>
    </submittedName>
</protein>
<accession>A0A183SVG9</accession>
<proteinExistence type="predicted"/>
<keyword evidence="3" id="KW-1185">Reference proteome</keyword>
<evidence type="ECO:0000313" key="2">
    <source>
        <dbReference type="EMBL" id="VDL94602.1"/>
    </source>
</evidence>
<dbReference type="EMBL" id="UYSU01034536">
    <property type="protein sequence ID" value="VDL94602.1"/>
    <property type="molecule type" value="Genomic_DNA"/>
</dbReference>
<feature type="compositionally biased region" description="Low complexity" evidence="1">
    <location>
        <begin position="88"/>
        <end position="107"/>
    </location>
</feature>
<reference evidence="4" key="1">
    <citation type="submission" date="2016-06" db="UniProtKB">
        <authorList>
            <consortium name="WormBaseParasite"/>
        </authorList>
    </citation>
    <scope>IDENTIFICATION</scope>
</reference>